<dbReference type="Gene3D" id="3.40.50.1000">
    <property type="entry name" value="HAD superfamily/HAD-like"/>
    <property type="match status" value="1"/>
</dbReference>
<dbReference type="SFLD" id="SFLDG01129">
    <property type="entry name" value="C1.5:_HAD__Beta-PGM__Phosphata"/>
    <property type="match status" value="1"/>
</dbReference>
<dbReference type="SUPFAM" id="SSF56784">
    <property type="entry name" value="HAD-like"/>
    <property type="match status" value="1"/>
</dbReference>
<comment type="caution">
    <text evidence="1">The sequence shown here is derived from an EMBL/GenBank/DDBJ whole genome shotgun (WGS) entry which is preliminary data.</text>
</comment>
<dbReference type="InterPro" id="IPR035679">
    <property type="entry name" value="MDP-1_euk"/>
</dbReference>
<dbReference type="NCBIfam" id="TIGR01681">
    <property type="entry name" value="HAD-SF-IIIC"/>
    <property type="match status" value="1"/>
</dbReference>
<dbReference type="SFLD" id="SFLDG01131">
    <property type="entry name" value="C1.5.2:_MDP_Like"/>
    <property type="match status" value="1"/>
</dbReference>
<name>A0A2T7NK01_POMCA</name>
<sequence>MSLSDGEVQGRATRAVRFHVASLPPQGFRSPNVHRTWRGRHSACHVLLRCLVLMATPTASRSDAPVKPKLIVFDLDYTLWPFWVDTHVDPPFTLAKDGKVYDSHRRHVTYYPQVPEVLQNLHSQGYQLGIASRTSCRQEANELIHLFKWDRFFHFREIFPGSKTTHFRKLQKSSGFEYEDMIFFDDEHRNVVEVEQLGNKLDITPHTAWIKQFIGGYILGITVF</sequence>
<dbReference type="PANTHER" id="PTHR17901">
    <property type="entry name" value="MAGNESIUM-DEPENDENT PHOSPHATASE 1 MDP1"/>
    <property type="match status" value="1"/>
</dbReference>
<evidence type="ECO:0008006" key="3">
    <source>
        <dbReference type="Google" id="ProtNLM"/>
    </source>
</evidence>
<dbReference type="GO" id="GO:0003993">
    <property type="term" value="F:acid phosphatase activity"/>
    <property type="evidence" value="ECO:0007669"/>
    <property type="project" value="TreeGrafter"/>
</dbReference>
<protein>
    <recommendedName>
        <fullName evidence="3">Magnesium-dependent phosphatase 1</fullName>
    </recommendedName>
</protein>
<dbReference type="AlphaFoldDB" id="A0A2T7NK01"/>
<evidence type="ECO:0000313" key="1">
    <source>
        <dbReference type="EMBL" id="PVD21489.1"/>
    </source>
</evidence>
<dbReference type="EMBL" id="PZQS01000012">
    <property type="protein sequence ID" value="PVD21489.1"/>
    <property type="molecule type" value="Genomic_DNA"/>
</dbReference>
<dbReference type="NCBIfam" id="TIGR01685">
    <property type="entry name" value="MDP-1"/>
    <property type="match status" value="1"/>
</dbReference>
<dbReference type="InterPro" id="IPR036412">
    <property type="entry name" value="HAD-like_sf"/>
</dbReference>
<evidence type="ECO:0000313" key="2">
    <source>
        <dbReference type="Proteomes" id="UP000245119"/>
    </source>
</evidence>
<keyword evidence="2" id="KW-1185">Reference proteome</keyword>
<dbReference type="PANTHER" id="PTHR17901:SF14">
    <property type="entry name" value="MAGNESIUM-DEPENDENT PHOSPHATASE 1"/>
    <property type="match status" value="1"/>
</dbReference>
<dbReference type="CDD" id="cd07501">
    <property type="entry name" value="HAD_MDP-1_like"/>
    <property type="match status" value="1"/>
</dbReference>
<gene>
    <name evidence="1" type="ORF">C0Q70_19663</name>
</gene>
<dbReference type="Pfam" id="PF12689">
    <property type="entry name" value="Acid_PPase"/>
    <property type="match status" value="1"/>
</dbReference>
<proteinExistence type="predicted"/>
<dbReference type="SFLD" id="SFLDS00003">
    <property type="entry name" value="Haloacid_Dehalogenase"/>
    <property type="match status" value="1"/>
</dbReference>
<accession>A0A2T7NK01</accession>
<dbReference type="Proteomes" id="UP000245119">
    <property type="component" value="Linkage Group LG12"/>
</dbReference>
<organism evidence="1 2">
    <name type="scientific">Pomacea canaliculata</name>
    <name type="common">Golden apple snail</name>
    <dbReference type="NCBI Taxonomy" id="400727"/>
    <lineage>
        <taxon>Eukaryota</taxon>
        <taxon>Metazoa</taxon>
        <taxon>Spiralia</taxon>
        <taxon>Lophotrochozoa</taxon>
        <taxon>Mollusca</taxon>
        <taxon>Gastropoda</taxon>
        <taxon>Caenogastropoda</taxon>
        <taxon>Architaenioglossa</taxon>
        <taxon>Ampullarioidea</taxon>
        <taxon>Ampullariidae</taxon>
        <taxon>Pomacea</taxon>
    </lineage>
</organism>
<dbReference type="STRING" id="400727.A0A2T7NK01"/>
<dbReference type="InterPro" id="IPR010036">
    <property type="entry name" value="MDP_1_eu_arc"/>
</dbReference>
<dbReference type="OrthoDB" id="2865258at2759"/>
<dbReference type="InterPro" id="IPR010033">
    <property type="entry name" value="HAD_SF_ppase_IIIC"/>
</dbReference>
<reference evidence="1 2" key="1">
    <citation type="submission" date="2018-04" db="EMBL/GenBank/DDBJ databases">
        <title>The genome of golden apple snail Pomacea canaliculata provides insight into stress tolerance and invasive adaptation.</title>
        <authorList>
            <person name="Liu C."/>
            <person name="Liu B."/>
            <person name="Ren Y."/>
            <person name="Zhang Y."/>
            <person name="Wang H."/>
            <person name="Li S."/>
            <person name="Jiang F."/>
            <person name="Yin L."/>
            <person name="Zhang G."/>
            <person name="Qian W."/>
            <person name="Fan W."/>
        </authorList>
    </citation>
    <scope>NUCLEOTIDE SEQUENCE [LARGE SCALE GENOMIC DNA]</scope>
    <source>
        <strain evidence="1">SZHN2017</strain>
        <tissue evidence="1">Muscle</tissue>
    </source>
</reference>
<dbReference type="InterPro" id="IPR023214">
    <property type="entry name" value="HAD_sf"/>
</dbReference>